<dbReference type="InterPro" id="IPR014044">
    <property type="entry name" value="CAP_dom"/>
</dbReference>
<proteinExistence type="predicted"/>
<keyword evidence="4" id="KW-1185">Reference proteome</keyword>
<reference evidence="3" key="2">
    <citation type="submission" date="2025-09" db="UniProtKB">
        <authorList>
            <consortium name="Ensembl"/>
        </authorList>
    </citation>
    <scope>IDENTIFICATION</scope>
</reference>
<dbReference type="AlphaFoldDB" id="A0A8C3JUF5"/>
<evidence type="ECO:0000313" key="4">
    <source>
        <dbReference type="Proteomes" id="UP000694419"/>
    </source>
</evidence>
<organism evidence="3 4">
    <name type="scientific">Calidris pygmaea</name>
    <name type="common">Spoon-billed sandpiper</name>
    <dbReference type="NCBI Taxonomy" id="425635"/>
    <lineage>
        <taxon>Eukaryota</taxon>
        <taxon>Metazoa</taxon>
        <taxon>Chordata</taxon>
        <taxon>Craniata</taxon>
        <taxon>Vertebrata</taxon>
        <taxon>Euteleostomi</taxon>
        <taxon>Archelosauria</taxon>
        <taxon>Archosauria</taxon>
        <taxon>Dinosauria</taxon>
        <taxon>Saurischia</taxon>
        <taxon>Theropoda</taxon>
        <taxon>Coelurosauria</taxon>
        <taxon>Aves</taxon>
        <taxon>Neognathae</taxon>
        <taxon>Neoaves</taxon>
        <taxon>Charadriiformes</taxon>
        <taxon>Scolopacidae</taxon>
        <taxon>Calidris</taxon>
    </lineage>
</organism>
<dbReference type="PANTHER" id="PTHR10334">
    <property type="entry name" value="CYSTEINE-RICH SECRETORY PROTEIN-RELATED"/>
    <property type="match status" value="1"/>
</dbReference>
<protein>
    <recommendedName>
        <fullName evidence="2">SCP domain-containing protein</fullName>
    </recommendedName>
</protein>
<evidence type="ECO:0000256" key="1">
    <source>
        <dbReference type="SAM" id="MobiDB-lite"/>
    </source>
</evidence>
<feature type="region of interest" description="Disordered" evidence="1">
    <location>
        <begin position="1"/>
        <end position="171"/>
    </location>
</feature>
<reference evidence="3" key="1">
    <citation type="submission" date="2025-08" db="UniProtKB">
        <authorList>
            <consortium name="Ensembl"/>
        </authorList>
    </citation>
    <scope>IDENTIFICATION</scope>
</reference>
<dbReference type="Ensembl" id="ENSCPGT00000014647.1">
    <property type="protein sequence ID" value="ENSCPGP00000013357.1"/>
    <property type="gene ID" value="ENSCPGG00000009481.1"/>
</dbReference>
<feature type="compositionally biased region" description="Low complexity" evidence="1">
    <location>
        <begin position="24"/>
        <end position="51"/>
    </location>
</feature>
<dbReference type="SUPFAM" id="SSF55797">
    <property type="entry name" value="PR-1-like"/>
    <property type="match status" value="1"/>
</dbReference>
<feature type="domain" description="SCP" evidence="2">
    <location>
        <begin position="206"/>
        <end position="328"/>
    </location>
</feature>
<evidence type="ECO:0000313" key="3">
    <source>
        <dbReference type="Ensembl" id="ENSCPGP00000013357.1"/>
    </source>
</evidence>
<feature type="compositionally biased region" description="Low complexity" evidence="1">
    <location>
        <begin position="62"/>
        <end position="82"/>
    </location>
</feature>
<sequence>QGLLLRSPGQTPSASRQTEDSLLRPRGLPSSLPQRQGPAPASGTAAAPTSAVLTGIVTARDGPAAPRRPAGPPACSSSSSSPEHPGHDEEDAEHQHHRDHRLLHRRQHHGGRHRRPPANEPPAQRGREARARLPLPPSRPHSAPLCGGGLPRRFPEGERSGRGGCPSGEAPTVGGMRPWVAVVALWPVLRGAARQSPTFPSITDEAFIEECVRVHNDLRRKVQPPASNMRYMTWDEALARTARAWANKCIFEHNVYLKKKHQCHPNFTSIGENIWAGSHQIFKAGDAIKSWYSEVNFYTFADQKCTKTCGHYTQVRVIFVKMSCIVPNR</sequence>
<dbReference type="InterPro" id="IPR001283">
    <property type="entry name" value="CRISP-related"/>
</dbReference>
<dbReference type="SMART" id="SM00198">
    <property type="entry name" value="SCP"/>
    <property type="match status" value="1"/>
</dbReference>
<name>A0A8C3JUF5_9CHAR</name>
<dbReference type="Proteomes" id="UP000694419">
    <property type="component" value="Unplaced"/>
</dbReference>
<dbReference type="Gene3D" id="3.40.33.10">
    <property type="entry name" value="CAP"/>
    <property type="match status" value="1"/>
</dbReference>
<feature type="compositionally biased region" description="Basic residues" evidence="1">
    <location>
        <begin position="95"/>
        <end position="116"/>
    </location>
</feature>
<dbReference type="Pfam" id="PF00188">
    <property type="entry name" value="CAP"/>
    <property type="match status" value="1"/>
</dbReference>
<accession>A0A8C3JUF5</accession>
<dbReference type="InterPro" id="IPR035940">
    <property type="entry name" value="CAP_sf"/>
</dbReference>
<evidence type="ECO:0000259" key="2">
    <source>
        <dbReference type="SMART" id="SM00198"/>
    </source>
</evidence>